<proteinExistence type="predicted"/>
<reference evidence="2 3" key="1">
    <citation type="submission" date="2018-06" db="EMBL/GenBank/DDBJ databases">
        <authorList>
            <consortium name="Pathogen Informatics"/>
            <person name="Doyle S."/>
        </authorList>
    </citation>
    <scope>NUCLEOTIDE SEQUENCE [LARGE SCALE GENOMIC DNA]</scope>
    <source>
        <strain evidence="2 3">NCTC11842</strain>
    </source>
</reference>
<evidence type="ECO:0000256" key="1">
    <source>
        <dbReference type="SAM" id="Phobius"/>
    </source>
</evidence>
<sequence>MNWELLTLLSPFREASLKIRLAICLCFFGVVLVALWCLAGTPFGKASGLQEVKYRIEMAGKASFWTYRALRGNESSYEQGTTRRGYIDKGQREYLLVYLYEGEGRTRQIVTMANVNNKTVTLERFAERYRGKQLRFDLYKVPEEKYPRALVWNIEVPLNLEVIAEGGGPDLNPPTNIADWIFAKYYWRLAQNGI</sequence>
<gene>
    <name evidence="2" type="ORF">NCTC11842_01652</name>
</gene>
<name>A0A2X2CAS0_PSELU</name>
<organism evidence="2 3">
    <name type="scientific">Pseudomonas luteola</name>
    <dbReference type="NCBI Taxonomy" id="47886"/>
    <lineage>
        <taxon>Bacteria</taxon>
        <taxon>Pseudomonadati</taxon>
        <taxon>Pseudomonadota</taxon>
        <taxon>Gammaproteobacteria</taxon>
        <taxon>Pseudomonadales</taxon>
        <taxon>Pseudomonadaceae</taxon>
        <taxon>Pseudomonas</taxon>
    </lineage>
</organism>
<feature type="transmembrane region" description="Helical" evidence="1">
    <location>
        <begin position="20"/>
        <end position="39"/>
    </location>
</feature>
<keyword evidence="1" id="KW-0812">Transmembrane</keyword>
<evidence type="ECO:0000313" key="2">
    <source>
        <dbReference type="EMBL" id="SPZ05217.1"/>
    </source>
</evidence>
<keyword evidence="1" id="KW-0472">Membrane</keyword>
<dbReference type="Proteomes" id="UP000250443">
    <property type="component" value="Unassembled WGS sequence"/>
</dbReference>
<dbReference type="EMBL" id="UAUF01000010">
    <property type="protein sequence ID" value="SPZ05217.1"/>
    <property type="molecule type" value="Genomic_DNA"/>
</dbReference>
<dbReference type="AlphaFoldDB" id="A0A2X2CAS0"/>
<evidence type="ECO:0000313" key="3">
    <source>
        <dbReference type="Proteomes" id="UP000250443"/>
    </source>
</evidence>
<dbReference type="RefSeq" id="WP_146766046.1">
    <property type="nucleotide sequence ID" value="NZ_DAMAAI010000024.1"/>
</dbReference>
<accession>A0A2X2CAS0</accession>
<protein>
    <submittedName>
        <fullName evidence="2">Uncharacterized protein</fullName>
    </submittedName>
</protein>
<keyword evidence="1" id="KW-1133">Transmembrane helix</keyword>